<dbReference type="GO" id="GO:0008270">
    <property type="term" value="F:zinc ion binding"/>
    <property type="evidence" value="ECO:0007669"/>
    <property type="project" value="UniProtKB-KW"/>
</dbReference>
<proteinExistence type="inferred from homology"/>
<keyword evidence="10" id="KW-0378">Hydrolase</keyword>
<evidence type="ECO:0000256" key="7">
    <source>
        <dbReference type="ARBA" id="ARBA00022723"/>
    </source>
</evidence>
<keyword evidence="23" id="KW-1185">Reference proteome</keyword>
<dbReference type="InterPro" id="IPR035937">
    <property type="entry name" value="FPG_N"/>
</dbReference>
<dbReference type="Proteomes" id="UP000679779">
    <property type="component" value="Unassembled WGS sequence"/>
</dbReference>
<dbReference type="EC" id="4.2.99.18" evidence="5"/>
<dbReference type="GO" id="GO:0034039">
    <property type="term" value="F:8-oxo-7,8-dihydroguanine DNA N-glycosylase activity"/>
    <property type="evidence" value="ECO:0007669"/>
    <property type="project" value="TreeGrafter"/>
</dbReference>
<evidence type="ECO:0000256" key="8">
    <source>
        <dbReference type="ARBA" id="ARBA00022763"/>
    </source>
</evidence>
<dbReference type="PROSITE" id="PS51068">
    <property type="entry name" value="FPG_CAT"/>
    <property type="match status" value="1"/>
</dbReference>
<evidence type="ECO:0000313" key="22">
    <source>
        <dbReference type="EMBL" id="GIO31154.1"/>
    </source>
</evidence>
<keyword evidence="9 19" id="KW-0863">Zinc-finger</keyword>
<dbReference type="PANTHER" id="PTHR22993">
    <property type="entry name" value="FORMAMIDOPYRIMIDINE-DNA GLYCOSYLASE"/>
    <property type="match status" value="1"/>
</dbReference>
<evidence type="ECO:0000256" key="12">
    <source>
        <dbReference type="ARBA" id="ARBA00023125"/>
    </source>
</evidence>
<evidence type="ECO:0000256" key="17">
    <source>
        <dbReference type="ARBA" id="ARBA00030638"/>
    </source>
</evidence>
<evidence type="ECO:0000256" key="15">
    <source>
        <dbReference type="ARBA" id="ARBA00023268"/>
    </source>
</evidence>
<sequence>MPELPEMENYRRLLTEHIINQPITRVVINREKSLNVPAERFIQELMGQRVVFVERRGKFLVFHLNNGRRLLLHLMLGGMLFYGTEEERPSRNTQVEIAFGSSTLYFIGLRLGYLHLLSAKETEETLKPLGPELLDRRMNKERFIALVKGRRGSLKSLLVNQHVIAGIGNCYADEIAFEADLLPSAKIQDLSEETLGRLYDAAVKVLPDALEHGGYMESPFMAGDTLTGGYDEMCKVYDRDGESCVRCGGVVTRIELTGRKAFFCPSCQHER</sequence>
<dbReference type="Pfam" id="PF01149">
    <property type="entry name" value="Fapy_DNA_glyco"/>
    <property type="match status" value="1"/>
</dbReference>
<keyword evidence="16" id="KW-0326">Glycosidase</keyword>
<evidence type="ECO:0000256" key="4">
    <source>
        <dbReference type="ARBA" id="ARBA00012024"/>
    </source>
</evidence>
<dbReference type="SUPFAM" id="SSF46946">
    <property type="entry name" value="S13-like H2TH domain"/>
    <property type="match status" value="1"/>
</dbReference>
<dbReference type="SMART" id="SM00898">
    <property type="entry name" value="Fapy_DNA_glyco"/>
    <property type="match status" value="1"/>
</dbReference>
<organism evidence="22 23">
    <name type="scientific">Paenibacillus albilobatus</name>
    <dbReference type="NCBI Taxonomy" id="2716884"/>
    <lineage>
        <taxon>Bacteria</taxon>
        <taxon>Bacillati</taxon>
        <taxon>Bacillota</taxon>
        <taxon>Bacilli</taxon>
        <taxon>Bacillales</taxon>
        <taxon>Paenibacillaceae</taxon>
        <taxon>Paenibacillus</taxon>
    </lineage>
</organism>
<evidence type="ECO:0000256" key="16">
    <source>
        <dbReference type="ARBA" id="ARBA00023295"/>
    </source>
</evidence>
<evidence type="ECO:0000256" key="6">
    <source>
        <dbReference type="ARBA" id="ARBA00016240"/>
    </source>
</evidence>
<dbReference type="InterPro" id="IPR000214">
    <property type="entry name" value="Znf_DNA_glyclase/AP_lyase"/>
</dbReference>
<protein>
    <recommendedName>
        <fullName evidence="6">Formamidopyrimidine-DNA glycosylase</fullName>
        <ecNumber evidence="4">3.2.2.23</ecNumber>
        <ecNumber evidence="5">4.2.99.18</ecNumber>
    </recommendedName>
    <alternativeName>
        <fullName evidence="17">DNA-(apurinic or apyrimidinic site) lyase MutM</fullName>
    </alternativeName>
</protein>
<keyword evidence="7" id="KW-0479">Metal-binding</keyword>
<dbReference type="EMBL" id="BORQ01000002">
    <property type="protein sequence ID" value="GIO31154.1"/>
    <property type="molecule type" value="Genomic_DNA"/>
</dbReference>
<dbReference type="GO" id="GO:0140078">
    <property type="term" value="F:class I DNA-(apurinic or apyrimidinic site) endonuclease activity"/>
    <property type="evidence" value="ECO:0007669"/>
    <property type="project" value="UniProtKB-EC"/>
</dbReference>
<dbReference type="FunFam" id="1.10.8.50:FF:000003">
    <property type="entry name" value="Formamidopyrimidine-DNA glycosylase"/>
    <property type="match status" value="1"/>
</dbReference>
<dbReference type="SUPFAM" id="SSF57716">
    <property type="entry name" value="Glucocorticoid receptor-like (DNA-binding domain)"/>
    <property type="match status" value="1"/>
</dbReference>
<dbReference type="SMART" id="SM01232">
    <property type="entry name" value="H2TH"/>
    <property type="match status" value="1"/>
</dbReference>
<evidence type="ECO:0000256" key="18">
    <source>
        <dbReference type="ARBA" id="ARBA00044632"/>
    </source>
</evidence>
<dbReference type="RefSeq" id="WP_160044430.1">
    <property type="nucleotide sequence ID" value="NZ_BORQ01000002.1"/>
</dbReference>
<name>A0A919XG94_9BACL</name>
<dbReference type="GO" id="GO:0003690">
    <property type="term" value="F:double-stranded DNA binding"/>
    <property type="evidence" value="ECO:0007669"/>
    <property type="project" value="UniProtKB-ARBA"/>
</dbReference>
<dbReference type="Gene3D" id="3.20.190.10">
    <property type="entry name" value="MutM-like, N-terminal"/>
    <property type="match status" value="1"/>
</dbReference>
<comment type="similarity">
    <text evidence="3">Belongs to the FPG family.</text>
</comment>
<dbReference type="InterPro" id="IPR010663">
    <property type="entry name" value="Znf_FPG/IleRS"/>
</dbReference>
<dbReference type="AlphaFoldDB" id="A0A919XG94"/>
<dbReference type="Pfam" id="PF06831">
    <property type="entry name" value="H2TH"/>
    <property type="match status" value="1"/>
</dbReference>
<keyword evidence="11" id="KW-0862">Zinc</keyword>
<evidence type="ECO:0000256" key="19">
    <source>
        <dbReference type="PROSITE-ProRule" id="PRU00391"/>
    </source>
</evidence>
<dbReference type="InterPro" id="IPR015886">
    <property type="entry name" value="H2TH_FPG"/>
</dbReference>
<dbReference type="GO" id="GO:0003684">
    <property type="term" value="F:damaged DNA binding"/>
    <property type="evidence" value="ECO:0007669"/>
    <property type="project" value="InterPro"/>
</dbReference>
<comment type="caution">
    <text evidence="22">The sequence shown here is derived from an EMBL/GenBank/DDBJ whole genome shotgun (WGS) entry which is preliminary data.</text>
</comment>
<dbReference type="PANTHER" id="PTHR22993:SF9">
    <property type="entry name" value="FORMAMIDOPYRIMIDINE-DNA GLYCOSYLASE"/>
    <property type="match status" value="1"/>
</dbReference>
<gene>
    <name evidence="22" type="ORF">J2TS6_22950</name>
</gene>
<evidence type="ECO:0000256" key="13">
    <source>
        <dbReference type="ARBA" id="ARBA00023204"/>
    </source>
</evidence>
<dbReference type="EC" id="3.2.2.23" evidence="4"/>
<evidence type="ECO:0000256" key="2">
    <source>
        <dbReference type="ARBA" id="ARBA00001947"/>
    </source>
</evidence>
<evidence type="ECO:0000256" key="3">
    <source>
        <dbReference type="ARBA" id="ARBA00009409"/>
    </source>
</evidence>
<keyword evidence="15" id="KW-0511">Multifunctional enzyme</keyword>
<evidence type="ECO:0000256" key="10">
    <source>
        <dbReference type="ARBA" id="ARBA00022801"/>
    </source>
</evidence>
<dbReference type="PROSITE" id="PS51066">
    <property type="entry name" value="ZF_FPG_2"/>
    <property type="match status" value="1"/>
</dbReference>
<feature type="domain" description="FPG-type" evidence="20">
    <location>
        <begin position="235"/>
        <end position="269"/>
    </location>
</feature>
<evidence type="ECO:0000256" key="14">
    <source>
        <dbReference type="ARBA" id="ARBA00023239"/>
    </source>
</evidence>
<evidence type="ECO:0000313" key="23">
    <source>
        <dbReference type="Proteomes" id="UP000679779"/>
    </source>
</evidence>
<comment type="catalytic activity">
    <reaction evidence="1">
        <text>Hydrolysis of DNA containing ring-opened 7-methylguanine residues, releasing 2,6-diamino-4-hydroxy-5-(N-methyl)formamidopyrimidine.</text>
        <dbReference type="EC" id="3.2.2.23"/>
    </reaction>
</comment>
<accession>A0A919XG94</accession>
<evidence type="ECO:0000259" key="20">
    <source>
        <dbReference type="PROSITE" id="PS51066"/>
    </source>
</evidence>
<evidence type="ECO:0000256" key="11">
    <source>
        <dbReference type="ARBA" id="ARBA00022833"/>
    </source>
</evidence>
<evidence type="ECO:0000256" key="9">
    <source>
        <dbReference type="ARBA" id="ARBA00022771"/>
    </source>
</evidence>
<feature type="domain" description="Formamidopyrimidine-DNA glycosylase catalytic" evidence="21">
    <location>
        <begin position="2"/>
        <end position="112"/>
    </location>
</feature>
<dbReference type="GO" id="GO:0006284">
    <property type="term" value="P:base-excision repair"/>
    <property type="evidence" value="ECO:0007669"/>
    <property type="project" value="InterPro"/>
</dbReference>
<keyword evidence="12" id="KW-0238">DNA-binding</keyword>
<evidence type="ECO:0000256" key="5">
    <source>
        <dbReference type="ARBA" id="ARBA00012720"/>
    </source>
</evidence>
<keyword evidence="14" id="KW-0456">Lyase</keyword>
<evidence type="ECO:0000256" key="1">
    <source>
        <dbReference type="ARBA" id="ARBA00001668"/>
    </source>
</evidence>
<reference evidence="22" key="1">
    <citation type="submission" date="2021-03" db="EMBL/GenBank/DDBJ databases">
        <title>Antimicrobial resistance genes in bacteria isolated from Japanese honey, and their potential for conferring macrolide and lincosamide resistance in the American foulbrood pathogen Paenibacillus larvae.</title>
        <authorList>
            <person name="Okamoto M."/>
            <person name="Kumagai M."/>
            <person name="Kanamori H."/>
            <person name="Takamatsu D."/>
        </authorList>
    </citation>
    <scope>NUCLEOTIDE SEQUENCE</scope>
    <source>
        <strain evidence="22">J2TS6</strain>
    </source>
</reference>
<keyword evidence="13" id="KW-0234">DNA repair</keyword>
<dbReference type="Gene3D" id="1.10.8.50">
    <property type="match status" value="1"/>
</dbReference>
<comment type="catalytic activity">
    <reaction evidence="18">
        <text>2'-deoxyribonucleotide-(2'-deoxyribose 5'-phosphate)-2'-deoxyribonucleotide-DNA = a 3'-end 2'-deoxyribonucleotide-(2,3-dehydro-2,3-deoxyribose 5'-phosphate)-DNA + a 5'-end 5'-phospho-2'-deoxyribonucleoside-DNA + H(+)</text>
        <dbReference type="Rhea" id="RHEA:66592"/>
        <dbReference type="Rhea" id="RHEA-COMP:13180"/>
        <dbReference type="Rhea" id="RHEA-COMP:16897"/>
        <dbReference type="Rhea" id="RHEA-COMP:17067"/>
        <dbReference type="ChEBI" id="CHEBI:15378"/>
        <dbReference type="ChEBI" id="CHEBI:136412"/>
        <dbReference type="ChEBI" id="CHEBI:157695"/>
        <dbReference type="ChEBI" id="CHEBI:167181"/>
        <dbReference type="EC" id="4.2.99.18"/>
    </reaction>
</comment>
<dbReference type="SUPFAM" id="SSF81624">
    <property type="entry name" value="N-terminal domain of MutM-like DNA repair proteins"/>
    <property type="match status" value="1"/>
</dbReference>
<dbReference type="InterPro" id="IPR010979">
    <property type="entry name" value="Ribosomal_uS13-like_H2TH"/>
</dbReference>
<comment type="cofactor">
    <cofactor evidence="2">
        <name>Zn(2+)</name>
        <dbReference type="ChEBI" id="CHEBI:29105"/>
    </cofactor>
</comment>
<dbReference type="Pfam" id="PF06827">
    <property type="entry name" value="zf-FPG_IleRS"/>
    <property type="match status" value="1"/>
</dbReference>
<evidence type="ECO:0000259" key="21">
    <source>
        <dbReference type="PROSITE" id="PS51068"/>
    </source>
</evidence>
<keyword evidence="8" id="KW-0227">DNA damage</keyword>
<dbReference type="InterPro" id="IPR012319">
    <property type="entry name" value="FPG_cat"/>
</dbReference>